<sequence length="380" mass="42004">MVIANSDSTGTLVSLESALKRVSSLEALQGNRSEEVILRQTNLRVSGYSECTDDTSEGQDVPIYLPKSGSSLDVDECLQCLPQILDARDSLLSVDPAHFTRFSKDRILYVGQGEVAHAVPAQCDVIMSDKATTCHVLALRSCSDDNAPLVSLSHIDSTNYEKCIRSMVFRHRNHHWRGEKKVEISVHVVGGFNDMDGTSQNISNWMIHLLADIADEEQDSLCLIIKTCSISCLNDSGNGSPIGRGLAVDLVSGDAFLARCDEDVSGPLPVLRSARLFTRNTAAPRLTQIHCEKSCYTIIEPFAYSPFRGMESFLNMPDDLLLQYTSTSPNCEEDSFCDSLRATLHLMRDVPCSQIFGDRCDRPVVYTRLGRSNSWTQIVL</sequence>
<dbReference type="GO" id="GO:0008418">
    <property type="term" value="F:protein-N-terminal asparagine amidohydrolase activity"/>
    <property type="evidence" value="ECO:0007669"/>
    <property type="project" value="UniProtKB-EC"/>
</dbReference>
<keyword evidence="2" id="KW-1185">Reference proteome</keyword>
<dbReference type="AlphaFoldDB" id="A0A1Z5JGJ5"/>
<dbReference type="Pfam" id="PF14736">
    <property type="entry name" value="N_Asn_amidohyd"/>
    <property type="match status" value="1"/>
</dbReference>
<evidence type="ECO:0000313" key="2">
    <source>
        <dbReference type="Proteomes" id="UP000198406"/>
    </source>
</evidence>
<dbReference type="EMBL" id="BDSP01000061">
    <property type="protein sequence ID" value="GAX13109.1"/>
    <property type="molecule type" value="Genomic_DNA"/>
</dbReference>
<accession>A0A1Z5JGJ5</accession>
<dbReference type="PANTHER" id="PTHR12498">
    <property type="entry name" value="N-TERMINAL ASPARAGINE AMIDOHYDROLASE"/>
    <property type="match status" value="1"/>
</dbReference>
<protein>
    <submittedName>
        <fullName evidence="1">Protein N-terminal asparagine amidohydrolase</fullName>
        <ecNumber evidence="1">3.5.1.121</ecNumber>
    </submittedName>
</protein>
<dbReference type="InParanoid" id="A0A1Z5JGJ5"/>
<reference evidence="1 2" key="1">
    <citation type="journal article" date="2015" name="Plant Cell">
        <title>Oil accumulation by the oleaginous diatom Fistulifera solaris as revealed by the genome and transcriptome.</title>
        <authorList>
            <person name="Tanaka T."/>
            <person name="Maeda Y."/>
            <person name="Veluchamy A."/>
            <person name="Tanaka M."/>
            <person name="Abida H."/>
            <person name="Marechal E."/>
            <person name="Bowler C."/>
            <person name="Muto M."/>
            <person name="Sunaga Y."/>
            <person name="Tanaka M."/>
            <person name="Yoshino T."/>
            <person name="Taniguchi T."/>
            <person name="Fukuda Y."/>
            <person name="Nemoto M."/>
            <person name="Matsumoto M."/>
            <person name="Wong P.S."/>
            <person name="Aburatani S."/>
            <person name="Fujibuchi W."/>
        </authorList>
    </citation>
    <scope>NUCLEOTIDE SEQUENCE [LARGE SCALE GENOMIC DNA]</scope>
    <source>
        <strain evidence="1 2">JPCC DA0580</strain>
    </source>
</reference>
<dbReference type="Proteomes" id="UP000198406">
    <property type="component" value="Unassembled WGS sequence"/>
</dbReference>
<proteinExistence type="predicted"/>
<dbReference type="InterPro" id="IPR026750">
    <property type="entry name" value="NTAN1"/>
</dbReference>
<dbReference type="OrthoDB" id="539995at2759"/>
<comment type="caution">
    <text evidence="1">The sequence shown here is derived from an EMBL/GenBank/DDBJ whole genome shotgun (WGS) entry which is preliminary data.</text>
</comment>
<gene>
    <name evidence="1" type="ORF">FisN_17Hh038</name>
</gene>
<dbReference type="GO" id="GO:0005634">
    <property type="term" value="C:nucleus"/>
    <property type="evidence" value="ECO:0007669"/>
    <property type="project" value="TreeGrafter"/>
</dbReference>
<evidence type="ECO:0000313" key="1">
    <source>
        <dbReference type="EMBL" id="GAX13109.1"/>
    </source>
</evidence>
<dbReference type="PANTHER" id="PTHR12498:SF0">
    <property type="entry name" value="PROTEIN N-TERMINAL ASPARAGINE AMIDOHYDROLASE"/>
    <property type="match status" value="1"/>
</dbReference>
<keyword evidence="1" id="KW-0378">Hydrolase</keyword>
<dbReference type="EC" id="3.5.1.121" evidence="1"/>
<name>A0A1Z5JGJ5_FISSO</name>
<organism evidence="1 2">
    <name type="scientific">Fistulifera solaris</name>
    <name type="common">Oleaginous diatom</name>
    <dbReference type="NCBI Taxonomy" id="1519565"/>
    <lineage>
        <taxon>Eukaryota</taxon>
        <taxon>Sar</taxon>
        <taxon>Stramenopiles</taxon>
        <taxon>Ochrophyta</taxon>
        <taxon>Bacillariophyta</taxon>
        <taxon>Bacillariophyceae</taxon>
        <taxon>Bacillariophycidae</taxon>
        <taxon>Naviculales</taxon>
        <taxon>Naviculaceae</taxon>
        <taxon>Fistulifera</taxon>
    </lineage>
</organism>
<dbReference type="GO" id="GO:0006511">
    <property type="term" value="P:ubiquitin-dependent protein catabolic process"/>
    <property type="evidence" value="ECO:0007669"/>
    <property type="project" value="TreeGrafter"/>
</dbReference>